<dbReference type="PANTHER" id="PTHR47981">
    <property type="entry name" value="RAB FAMILY"/>
    <property type="match status" value="1"/>
</dbReference>
<proteinExistence type="inferred from homology"/>
<dbReference type="PROSITE" id="PS51419">
    <property type="entry name" value="RAB"/>
    <property type="match status" value="1"/>
</dbReference>
<dbReference type="InterPro" id="IPR027417">
    <property type="entry name" value="P-loop_NTPase"/>
</dbReference>
<dbReference type="GO" id="GO:0005525">
    <property type="term" value="F:GTP binding"/>
    <property type="evidence" value="ECO:0007669"/>
    <property type="project" value="UniProtKB-KW"/>
</dbReference>
<dbReference type="EMBL" id="GDID01000142">
    <property type="protein sequence ID" value="JAP96464.1"/>
    <property type="molecule type" value="Transcribed_RNA"/>
</dbReference>
<dbReference type="SMART" id="SM00175">
    <property type="entry name" value="RAB"/>
    <property type="match status" value="1"/>
</dbReference>
<feature type="non-terminal residue" evidence="4">
    <location>
        <position position="1"/>
    </location>
</feature>
<dbReference type="Gene3D" id="3.40.50.300">
    <property type="entry name" value="P-loop containing nucleotide triphosphate hydrolases"/>
    <property type="match status" value="1"/>
</dbReference>
<evidence type="ECO:0000256" key="1">
    <source>
        <dbReference type="ARBA" id="ARBA00006270"/>
    </source>
</evidence>
<evidence type="ECO:0000256" key="2">
    <source>
        <dbReference type="ARBA" id="ARBA00022741"/>
    </source>
</evidence>
<dbReference type="SUPFAM" id="SSF52540">
    <property type="entry name" value="P-loop containing nucleoside triphosphate hydrolases"/>
    <property type="match status" value="1"/>
</dbReference>
<dbReference type="Pfam" id="PF00071">
    <property type="entry name" value="Ras"/>
    <property type="match status" value="1"/>
</dbReference>
<evidence type="ECO:0000313" key="4">
    <source>
        <dbReference type="EMBL" id="JAP96464.1"/>
    </source>
</evidence>
<comment type="similarity">
    <text evidence="1">Belongs to the small GTPase superfamily. Rab family.</text>
</comment>
<protein>
    <submittedName>
        <fullName evidence="4">Rab-like protein</fullName>
    </submittedName>
</protein>
<gene>
    <name evidence="4" type="ORF">TPC1_10193</name>
</gene>
<name>A0A146KL12_9EUKA</name>
<keyword evidence="3" id="KW-0342">GTP-binding</keyword>
<dbReference type="InterPro" id="IPR001806">
    <property type="entry name" value="Small_GTPase"/>
</dbReference>
<reference evidence="4" key="1">
    <citation type="submission" date="2015-07" db="EMBL/GenBank/DDBJ databases">
        <title>Adaptation to a free-living lifestyle via gene acquisitions in the diplomonad Trepomonas sp. PC1.</title>
        <authorList>
            <person name="Xu F."/>
            <person name="Jerlstrom-Hultqvist J."/>
            <person name="Kolisko M."/>
            <person name="Simpson A.G.B."/>
            <person name="Roger A.J."/>
            <person name="Svard S.G."/>
            <person name="Andersson J.O."/>
        </authorList>
    </citation>
    <scope>NUCLEOTIDE SEQUENCE</scope>
    <source>
        <strain evidence="4">PC1</strain>
    </source>
</reference>
<dbReference type="GO" id="GO:0003924">
    <property type="term" value="F:GTPase activity"/>
    <property type="evidence" value="ECO:0007669"/>
    <property type="project" value="InterPro"/>
</dbReference>
<feature type="non-terminal residue" evidence="4">
    <location>
        <position position="169"/>
    </location>
</feature>
<dbReference type="AlphaFoldDB" id="A0A146KL12"/>
<organism evidence="4">
    <name type="scientific">Trepomonas sp. PC1</name>
    <dbReference type="NCBI Taxonomy" id="1076344"/>
    <lineage>
        <taxon>Eukaryota</taxon>
        <taxon>Metamonada</taxon>
        <taxon>Diplomonadida</taxon>
        <taxon>Hexamitidae</taxon>
        <taxon>Hexamitinae</taxon>
        <taxon>Trepomonas</taxon>
    </lineage>
</organism>
<keyword evidence="2" id="KW-0547">Nucleotide-binding</keyword>
<dbReference type="PANTHER" id="PTHR47981:SF20">
    <property type="entry name" value="RAS-RELATED PROTEIN RAB-7A"/>
    <property type="match status" value="1"/>
</dbReference>
<evidence type="ECO:0000256" key="3">
    <source>
        <dbReference type="ARBA" id="ARBA00023134"/>
    </source>
</evidence>
<accession>A0A146KL12</accession>
<sequence>NKLIIWDTAGSERFQGLGQVLYRDSRITFICVDLSGEYNKQIANINIFQENMLKSTDNKAKIVIIGCKCDIQQVEQQIYDYCVENKLFFIPTSAATNYNIQKAIIKSLQYAKCIKADFNLPERNFQVQQPTKQLQCWGTEDDIDLFQSLFYQIKNKYIQKVGDQIVELG</sequence>